<dbReference type="EMBL" id="CP126215">
    <property type="protein sequence ID" value="WIA16940.1"/>
    <property type="molecule type" value="Genomic_DNA"/>
</dbReference>
<name>A0ABY8U6V2_TETOB</name>
<dbReference type="Proteomes" id="UP001244341">
    <property type="component" value="Chromosome 8b"/>
</dbReference>
<reference evidence="1 2" key="1">
    <citation type="submission" date="2023-05" db="EMBL/GenBank/DDBJ databases">
        <title>A 100% complete, gapless, phased diploid assembly of the Scenedesmus obliquus UTEX 3031 genome.</title>
        <authorList>
            <person name="Biondi T.C."/>
            <person name="Hanschen E.R."/>
            <person name="Kwon T."/>
            <person name="Eng W."/>
            <person name="Kruse C.P.S."/>
            <person name="Koehler S.I."/>
            <person name="Kunde Y."/>
            <person name="Gleasner C.D."/>
            <person name="You Mak K.T."/>
            <person name="Polle J."/>
            <person name="Hovde B.T."/>
            <person name="Starkenburg S.R."/>
        </authorList>
    </citation>
    <scope>NUCLEOTIDE SEQUENCE [LARGE SCALE GENOMIC DNA]</scope>
    <source>
        <strain evidence="1 2">DOE0152z</strain>
    </source>
</reference>
<protein>
    <submittedName>
        <fullName evidence="1">Uncharacterized protein</fullName>
    </submittedName>
</protein>
<keyword evidence="2" id="KW-1185">Reference proteome</keyword>
<organism evidence="1 2">
    <name type="scientific">Tetradesmus obliquus</name>
    <name type="common">Green alga</name>
    <name type="synonym">Acutodesmus obliquus</name>
    <dbReference type="NCBI Taxonomy" id="3088"/>
    <lineage>
        <taxon>Eukaryota</taxon>
        <taxon>Viridiplantae</taxon>
        <taxon>Chlorophyta</taxon>
        <taxon>core chlorophytes</taxon>
        <taxon>Chlorophyceae</taxon>
        <taxon>CS clade</taxon>
        <taxon>Sphaeropleales</taxon>
        <taxon>Scenedesmaceae</taxon>
        <taxon>Tetradesmus</taxon>
    </lineage>
</organism>
<evidence type="ECO:0000313" key="1">
    <source>
        <dbReference type="EMBL" id="WIA16940.1"/>
    </source>
</evidence>
<sequence>MQKCDLLMYSALARGPPGKAHHPPSKQAYSSTMWVLALLAISSSWLASPAAAQLGAYSFSEQPGAYSLGEPGAYTLTERAMPGAYSLAERAQPGAYSFSDPGAYSLAEPGGYSFGADIPMITLDDLANLLPEPQLRAQQRNLLAVSEITVPASIPASSGDVPASSNDNLELDIVPAELPASRSWDSQNWQSWEEWYSQHFNSHPDVAGAGAYGMSVAGDYGQGSYGYGGYGSSYGSEGAYFDFRSNRAFVPEQAVNTAAPDSSLLPAGTLVHMPSSASGAGARLAEQQLQMDPATPTLSVGRGRGLSLGVSGGQESAAAAAAAAAGSTGFTGQVNLAALNLQAPEQQTGPARRLLAKAADALSALAGPLRLSEAAAAPGNFARRLLMARSS</sequence>
<accession>A0ABY8U6V2</accession>
<gene>
    <name evidence="1" type="ORF">OEZ85_013863</name>
</gene>
<evidence type="ECO:0000313" key="2">
    <source>
        <dbReference type="Proteomes" id="UP001244341"/>
    </source>
</evidence>
<proteinExistence type="predicted"/>